<gene>
    <name evidence="1" type="ORF">ABMA27_015607</name>
</gene>
<proteinExistence type="predicted"/>
<accession>A0ABR3I8B4</accession>
<reference evidence="1 2" key="1">
    <citation type="submission" date="2024-06" db="EMBL/GenBank/DDBJ databases">
        <title>A chromosome-level genome assembly of beet webworm, Loxostege sticticalis.</title>
        <authorList>
            <person name="Zhang Y."/>
        </authorList>
    </citation>
    <scope>NUCLEOTIDE SEQUENCE [LARGE SCALE GENOMIC DNA]</scope>
    <source>
        <strain evidence="1">AQ026</strain>
        <tissue evidence="1">Whole body</tissue>
    </source>
</reference>
<evidence type="ECO:0000313" key="1">
    <source>
        <dbReference type="EMBL" id="KAL0892504.1"/>
    </source>
</evidence>
<dbReference type="PANTHER" id="PTHR35450:SF2">
    <property type="entry name" value="REVERSE TRANSCRIPTASE DOMAIN-CONTAINING PROTEIN"/>
    <property type="match status" value="1"/>
</dbReference>
<evidence type="ECO:0000313" key="2">
    <source>
        <dbReference type="Proteomes" id="UP001549920"/>
    </source>
</evidence>
<protein>
    <recommendedName>
        <fullName evidence="3">Reverse transcriptase</fullName>
    </recommendedName>
</protein>
<dbReference type="Proteomes" id="UP001549920">
    <property type="component" value="Unassembled WGS sequence"/>
</dbReference>
<name>A0ABR3I8B4_LOXSC</name>
<sequence>MQEWIRKSLHGRHLQDLCHSNVDNKASNEWLRRGELFPETEGFLMAIQDQVIETRNYQRYIMKLPNLQTDNCRRCNSSSETIQHITGACKAIVQTDYKYRHDQVANIIHQSIAQKYKLLEHPPITYYKYSPETILTDRTVHYNRPDITLVDKINKTAIIIDIAIPNTHNLQKTIAEKLSKYLELKEEITRMWKLNKVTMVPIVLSTTGVIPLQLASSLRSLDLPDYTYAALQKATILNTCRIVRKFLQASQDSSQTHA</sequence>
<dbReference type="EMBL" id="JBEUOH010000007">
    <property type="protein sequence ID" value="KAL0892504.1"/>
    <property type="molecule type" value="Genomic_DNA"/>
</dbReference>
<comment type="caution">
    <text evidence="1">The sequence shown here is derived from an EMBL/GenBank/DDBJ whole genome shotgun (WGS) entry which is preliminary data.</text>
</comment>
<keyword evidence="2" id="KW-1185">Reference proteome</keyword>
<organism evidence="1 2">
    <name type="scientific">Loxostege sticticalis</name>
    <name type="common">Beet webworm moth</name>
    <dbReference type="NCBI Taxonomy" id="481309"/>
    <lineage>
        <taxon>Eukaryota</taxon>
        <taxon>Metazoa</taxon>
        <taxon>Ecdysozoa</taxon>
        <taxon>Arthropoda</taxon>
        <taxon>Hexapoda</taxon>
        <taxon>Insecta</taxon>
        <taxon>Pterygota</taxon>
        <taxon>Neoptera</taxon>
        <taxon>Endopterygota</taxon>
        <taxon>Lepidoptera</taxon>
        <taxon>Glossata</taxon>
        <taxon>Ditrysia</taxon>
        <taxon>Pyraloidea</taxon>
        <taxon>Crambidae</taxon>
        <taxon>Pyraustinae</taxon>
        <taxon>Loxostege</taxon>
    </lineage>
</organism>
<evidence type="ECO:0008006" key="3">
    <source>
        <dbReference type="Google" id="ProtNLM"/>
    </source>
</evidence>
<dbReference type="PANTHER" id="PTHR35450">
    <property type="entry name" value="REVERSE TRANSCRIPTASE DOMAIN-CONTAINING PROTEIN"/>
    <property type="match status" value="1"/>
</dbReference>